<reference evidence="2" key="1">
    <citation type="submission" date="2012-05" db="EMBL/GenBank/DDBJ databases">
        <authorList>
            <person name="Krishnakumar V."/>
            <person name="Cheung F."/>
            <person name="Xiao Y."/>
            <person name="Chan A."/>
            <person name="Moskal W.A."/>
            <person name="Town C.D."/>
        </authorList>
    </citation>
    <scope>NUCLEOTIDE SEQUENCE</scope>
</reference>
<accession>I3T116</accession>
<evidence type="ECO:0000313" key="2">
    <source>
        <dbReference type="EMBL" id="AFK46208.1"/>
    </source>
</evidence>
<proteinExistence type="evidence at transcript level"/>
<name>I3T116_MEDTR</name>
<organism evidence="2">
    <name type="scientific">Medicago truncatula</name>
    <name type="common">Barrel medic</name>
    <name type="synonym">Medicago tribuloides</name>
    <dbReference type="NCBI Taxonomy" id="3880"/>
    <lineage>
        <taxon>Eukaryota</taxon>
        <taxon>Viridiplantae</taxon>
        <taxon>Streptophyta</taxon>
        <taxon>Embryophyta</taxon>
        <taxon>Tracheophyta</taxon>
        <taxon>Spermatophyta</taxon>
        <taxon>Magnoliopsida</taxon>
        <taxon>eudicotyledons</taxon>
        <taxon>Gunneridae</taxon>
        <taxon>Pentapetalae</taxon>
        <taxon>rosids</taxon>
        <taxon>fabids</taxon>
        <taxon>Fabales</taxon>
        <taxon>Fabaceae</taxon>
        <taxon>Papilionoideae</taxon>
        <taxon>50 kb inversion clade</taxon>
        <taxon>NPAAA clade</taxon>
        <taxon>Hologalegina</taxon>
        <taxon>IRL clade</taxon>
        <taxon>Trifolieae</taxon>
        <taxon>Medicago</taxon>
    </lineage>
</organism>
<feature type="region of interest" description="Disordered" evidence="1">
    <location>
        <begin position="1"/>
        <end position="33"/>
    </location>
</feature>
<dbReference type="AlphaFoldDB" id="I3T116"/>
<protein>
    <submittedName>
        <fullName evidence="2">Uncharacterized protein</fullName>
    </submittedName>
</protein>
<dbReference type="EMBL" id="BT146414">
    <property type="protein sequence ID" value="AFK46208.1"/>
    <property type="molecule type" value="mRNA"/>
</dbReference>
<evidence type="ECO:0000256" key="1">
    <source>
        <dbReference type="SAM" id="MobiDB-lite"/>
    </source>
</evidence>
<sequence>MESLNSDSNKKASVPPSATSLRYGSIPSGRGRL</sequence>